<dbReference type="Proteomes" id="UP000095464">
    <property type="component" value="Unassembled WGS sequence"/>
</dbReference>
<proteinExistence type="predicted"/>
<dbReference type="RefSeq" id="WP_056935304.1">
    <property type="nucleotide sequence ID" value="NZ_CP013114.1"/>
</dbReference>
<organism evidence="2 3">
    <name type="scientific">Staphylococcus equorum</name>
    <dbReference type="NCBI Taxonomy" id="246432"/>
    <lineage>
        <taxon>Bacteria</taxon>
        <taxon>Bacillati</taxon>
        <taxon>Bacillota</taxon>
        <taxon>Bacilli</taxon>
        <taxon>Bacillales</taxon>
        <taxon>Staphylococcaceae</taxon>
        <taxon>Staphylococcus</taxon>
    </lineage>
</organism>
<feature type="chain" id="PRO_5042871367" description="Pathogenicity island protein" evidence="1">
    <location>
        <begin position="31"/>
        <end position="197"/>
    </location>
</feature>
<evidence type="ECO:0000313" key="3">
    <source>
        <dbReference type="Proteomes" id="UP000095464"/>
    </source>
</evidence>
<dbReference type="KEGG" id="seqo:SE1039_03810"/>
<dbReference type="AlphaFoldDB" id="A0AAP7IAL3"/>
<gene>
    <name evidence="2" type="ORF">ASS94_15315</name>
</gene>
<comment type="caution">
    <text evidence="2">The sequence shown here is derived from an EMBL/GenBank/DDBJ whole genome shotgun (WGS) entry which is preliminary data.</text>
</comment>
<protein>
    <recommendedName>
        <fullName evidence="4">Pathogenicity island protein</fullName>
    </recommendedName>
</protein>
<accession>A0AAP7IAL3</accession>
<keyword evidence="1" id="KW-0732">Signal</keyword>
<dbReference type="EMBL" id="LNPX01000103">
    <property type="protein sequence ID" value="OEK49446.1"/>
    <property type="molecule type" value="Genomic_DNA"/>
</dbReference>
<reference evidence="3" key="1">
    <citation type="submission" date="2015-11" db="EMBL/GenBank/DDBJ databases">
        <title>Genomic diversity of Staphylococcus saprophyticus strains from urinary tract infections, animal surfaces, and fermented foods.</title>
        <authorList>
            <person name="Wolfe B.E."/>
        </authorList>
    </citation>
    <scope>NUCLEOTIDE SEQUENCE [LARGE SCALE GENOMIC DNA]</scope>
    <source>
        <strain evidence="3">738_7</strain>
    </source>
</reference>
<name>A0AAP7IAL3_9STAP</name>
<feature type="signal peptide" evidence="1">
    <location>
        <begin position="1"/>
        <end position="30"/>
    </location>
</feature>
<evidence type="ECO:0000256" key="1">
    <source>
        <dbReference type="SAM" id="SignalP"/>
    </source>
</evidence>
<evidence type="ECO:0000313" key="2">
    <source>
        <dbReference type="EMBL" id="OEK49446.1"/>
    </source>
</evidence>
<evidence type="ECO:0008006" key="4">
    <source>
        <dbReference type="Google" id="ProtNLM"/>
    </source>
</evidence>
<sequence>MKTNSAISRVLLASISTATLLTVASPAINAQETTSSQNNAQGTQQAQEQENIKEVTSYKEFKNTDGPVSINPANLSDKELEYLGFNAKETKQEFGINENGIQAEATKKWSKKISKNQLAGASATTGGVISVVGGLLTAGTVSSVAGGAFEIIAGVITGSKHNGVNVGGTATKRLVRENPYQKPVKKWVYKITWAKAY</sequence>